<proteinExistence type="predicted"/>
<evidence type="ECO:0000313" key="1">
    <source>
        <dbReference type="EMBL" id="KAF5942010.1"/>
    </source>
</evidence>
<sequence>MAAKAGYLDLVKLMTTETVQVVVMDNSMLSSETRSVVHAALRGRNIGNFALLPPKNCYFH</sequence>
<comment type="caution">
    <text evidence="1">The sequence shown here is derived from an EMBL/GenBank/DDBJ whole genome shotgun (WGS) entry which is preliminary data.</text>
</comment>
<accession>A0A7J7GMS7</accession>
<protein>
    <submittedName>
        <fullName evidence="1">Uncharacterized protein</fullName>
    </submittedName>
</protein>
<reference evidence="1 2" key="2">
    <citation type="submission" date="2020-07" db="EMBL/GenBank/DDBJ databases">
        <title>Genome assembly of wild tea tree DASZ reveals pedigree and selection history of tea varieties.</title>
        <authorList>
            <person name="Zhang W."/>
        </authorList>
    </citation>
    <scope>NUCLEOTIDE SEQUENCE [LARGE SCALE GENOMIC DNA]</scope>
    <source>
        <strain evidence="2">cv. G240</strain>
        <tissue evidence="1">Leaf</tissue>
    </source>
</reference>
<dbReference type="Proteomes" id="UP000593564">
    <property type="component" value="Unassembled WGS sequence"/>
</dbReference>
<evidence type="ECO:0000313" key="2">
    <source>
        <dbReference type="Proteomes" id="UP000593564"/>
    </source>
</evidence>
<dbReference type="EMBL" id="JACBKZ010000009">
    <property type="protein sequence ID" value="KAF5942010.1"/>
    <property type="molecule type" value="Genomic_DNA"/>
</dbReference>
<gene>
    <name evidence="1" type="ORF">HYC85_019652</name>
</gene>
<dbReference type="AlphaFoldDB" id="A0A7J7GMS7"/>
<organism evidence="1 2">
    <name type="scientific">Camellia sinensis</name>
    <name type="common">Tea plant</name>
    <name type="synonym">Thea sinensis</name>
    <dbReference type="NCBI Taxonomy" id="4442"/>
    <lineage>
        <taxon>Eukaryota</taxon>
        <taxon>Viridiplantae</taxon>
        <taxon>Streptophyta</taxon>
        <taxon>Embryophyta</taxon>
        <taxon>Tracheophyta</taxon>
        <taxon>Spermatophyta</taxon>
        <taxon>Magnoliopsida</taxon>
        <taxon>eudicotyledons</taxon>
        <taxon>Gunneridae</taxon>
        <taxon>Pentapetalae</taxon>
        <taxon>asterids</taxon>
        <taxon>Ericales</taxon>
        <taxon>Theaceae</taxon>
        <taxon>Camellia</taxon>
    </lineage>
</organism>
<name>A0A7J7GMS7_CAMSI</name>
<reference evidence="2" key="1">
    <citation type="journal article" date="2020" name="Nat. Commun.">
        <title>Genome assembly of wild tea tree DASZ reveals pedigree and selection history of tea varieties.</title>
        <authorList>
            <person name="Zhang W."/>
            <person name="Zhang Y."/>
            <person name="Qiu H."/>
            <person name="Guo Y."/>
            <person name="Wan H."/>
            <person name="Zhang X."/>
            <person name="Scossa F."/>
            <person name="Alseekh S."/>
            <person name="Zhang Q."/>
            <person name="Wang P."/>
            <person name="Xu L."/>
            <person name="Schmidt M.H."/>
            <person name="Jia X."/>
            <person name="Li D."/>
            <person name="Zhu A."/>
            <person name="Guo F."/>
            <person name="Chen W."/>
            <person name="Ni D."/>
            <person name="Usadel B."/>
            <person name="Fernie A.R."/>
            <person name="Wen W."/>
        </authorList>
    </citation>
    <scope>NUCLEOTIDE SEQUENCE [LARGE SCALE GENOMIC DNA]</scope>
    <source>
        <strain evidence="2">cv. G240</strain>
    </source>
</reference>
<keyword evidence="2" id="KW-1185">Reference proteome</keyword>